<dbReference type="InterPro" id="IPR006094">
    <property type="entry name" value="Oxid_FAD_bind_N"/>
</dbReference>
<evidence type="ECO:0000256" key="5">
    <source>
        <dbReference type="SAM" id="SignalP"/>
    </source>
</evidence>
<evidence type="ECO:0000313" key="8">
    <source>
        <dbReference type="Proteomes" id="UP001304895"/>
    </source>
</evidence>
<dbReference type="AlphaFoldDB" id="A0AAN6ZBC5"/>
<feature type="domain" description="FAD-binding PCMH-type" evidence="6">
    <location>
        <begin position="64"/>
        <end position="234"/>
    </location>
</feature>
<feature type="chain" id="PRO_5043031906" evidence="5">
    <location>
        <begin position="21"/>
        <end position="485"/>
    </location>
</feature>
<dbReference type="GO" id="GO:0071949">
    <property type="term" value="F:FAD binding"/>
    <property type="evidence" value="ECO:0007669"/>
    <property type="project" value="InterPro"/>
</dbReference>
<evidence type="ECO:0000256" key="3">
    <source>
        <dbReference type="ARBA" id="ARBA00022827"/>
    </source>
</evidence>
<dbReference type="Pfam" id="PF01565">
    <property type="entry name" value="FAD_binding_4"/>
    <property type="match status" value="1"/>
</dbReference>
<dbReference type="InterPro" id="IPR016166">
    <property type="entry name" value="FAD-bd_PCMH"/>
</dbReference>
<keyword evidence="2" id="KW-0285">Flavoprotein</keyword>
<comment type="similarity">
    <text evidence="1">Belongs to the oxygen-dependent FAD-linked oxidoreductase family.</text>
</comment>
<evidence type="ECO:0000256" key="2">
    <source>
        <dbReference type="ARBA" id="ARBA00022630"/>
    </source>
</evidence>
<dbReference type="PROSITE" id="PS51387">
    <property type="entry name" value="FAD_PCMH"/>
    <property type="match status" value="1"/>
</dbReference>
<dbReference type="Gene3D" id="3.30.43.10">
    <property type="entry name" value="Uridine Diphospho-n-acetylenolpyruvylglucosamine Reductase, domain 2"/>
    <property type="match status" value="1"/>
</dbReference>
<dbReference type="SUPFAM" id="SSF56176">
    <property type="entry name" value="FAD-binding/transporter-associated domain-like"/>
    <property type="match status" value="1"/>
</dbReference>
<dbReference type="PANTHER" id="PTHR42973">
    <property type="entry name" value="BINDING OXIDOREDUCTASE, PUTATIVE (AFU_ORTHOLOGUE AFUA_1G17690)-RELATED"/>
    <property type="match status" value="1"/>
</dbReference>
<sequence>MARLSMLLSALAATSGVTNATFVKNNATDTCKEIDGNISKASDVVFPYQIVSYNEANKHWFASSSNKPACVVKVASAVDVAVVLQIVGASRTPFAVYSGGHASNPGFSSTTGVHITLDRLRDVALSEDQETVKLGFGAAWKDVYKALEPFGRNVVGGRVIGPGVGGFTLGGGYSWKTNQHGLTCDTVKKYHLVLPNGTITTASRQNNQDLFFALKGGLNRFGIVTAAEFYTHPQPPKVWGGLRIYASAAVPRILNATERFAYDNKDARSGLITTLNGDALGTKAMVLFFHDGPQKPQSFDMFDGIPTILDNVGRKSFRGLINSFPSYLVQNVRGAFATVSTSELSGRFLEAVQKEAKELGRRGVRHGATTISYDIEPFVAYGQHATESAFPHADSPLPLNLYFAWLSPAEDEWWHARMRESVQRLKQIAIEEGIYRDSFTSYPNYAIAGTTADELYGAGNAARLRSIRDRIDPDRVMDLAGGFSI</sequence>
<keyword evidence="5" id="KW-0732">Signal</keyword>
<dbReference type="PANTHER" id="PTHR42973:SF13">
    <property type="entry name" value="FAD-BINDING PCMH-TYPE DOMAIN-CONTAINING PROTEIN"/>
    <property type="match status" value="1"/>
</dbReference>
<reference evidence="7" key="1">
    <citation type="journal article" date="2023" name="Mol. Phylogenet. Evol.">
        <title>Genome-scale phylogeny and comparative genomics of the fungal order Sordariales.</title>
        <authorList>
            <person name="Hensen N."/>
            <person name="Bonometti L."/>
            <person name="Westerberg I."/>
            <person name="Brannstrom I.O."/>
            <person name="Guillou S."/>
            <person name="Cros-Aarteil S."/>
            <person name="Calhoun S."/>
            <person name="Haridas S."/>
            <person name="Kuo A."/>
            <person name="Mondo S."/>
            <person name="Pangilinan J."/>
            <person name="Riley R."/>
            <person name="LaButti K."/>
            <person name="Andreopoulos B."/>
            <person name="Lipzen A."/>
            <person name="Chen C."/>
            <person name="Yan M."/>
            <person name="Daum C."/>
            <person name="Ng V."/>
            <person name="Clum A."/>
            <person name="Steindorff A."/>
            <person name="Ohm R.A."/>
            <person name="Martin F."/>
            <person name="Silar P."/>
            <person name="Natvig D.O."/>
            <person name="Lalanne C."/>
            <person name="Gautier V."/>
            <person name="Ament-Velasquez S.L."/>
            <person name="Kruys A."/>
            <person name="Hutchinson M.I."/>
            <person name="Powell A.J."/>
            <person name="Barry K."/>
            <person name="Miller A.N."/>
            <person name="Grigoriev I.V."/>
            <person name="Debuchy R."/>
            <person name="Gladieux P."/>
            <person name="Hiltunen Thoren M."/>
            <person name="Johannesson H."/>
        </authorList>
    </citation>
    <scope>NUCLEOTIDE SEQUENCE</scope>
    <source>
        <strain evidence="7">CBS 123565</strain>
    </source>
</reference>
<keyword evidence="8" id="KW-1185">Reference proteome</keyword>
<dbReference type="InterPro" id="IPR016169">
    <property type="entry name" value="FAD-bd_PCMH_sub2"/>
</dbReference>
<dbReference type="Gene3D" id="3.40.462.20">
    <property type="match status" value="1"/>
</dbReference>
<comment type="caution">
    <text evidence="7">The sequence shown here is derived from an EMBL/GenBank/DDBJ whole genome shotgun (WGS) entry which is preliminary data.</text>
</comment>
<name>A0AAN6ZBC5_9PEZI</name>
<evidence type="ECO:0000256" key="1">
    <source>
        <dbReference type="ARBA" id="ARBA00005466"/>
    </source>
</evidence>
<reference evidence="7" key="2">
    <citation type="submission" date="2023-05" db="EMBL/GenBank/DDBJ databases">
        <authorList>
            <consortium name="Lawrence Berkeley National Laboratory"/>
            <person name="Steindorff A."/>
            <person name="Hensen N."/>
            <person name="Bonometti L."/>
            <person name="Westerberg I."/>
            <person name="Brannstrom I.O."/>
            <person name="Guillou S."/>
            <person name="Cros-Aarteil S."/>
            <person name="Calhoun S."/>
            <person name="Haridas S."/>
            <person name="Kuo A."/>
            <person name="Mondo S."/>
            <person name="Pangilinan J."/>
            <person name="Riley R."/>
            <person name="Labutti K."/>
            <person name="Andreopoulos B."/>
            <person name="Lipzen A."/>
            <person name="Chen C."/>
            <person name="Yanf M."/>
            <person name="Daum C."/>
            <person name="Ng V."/>
            <person name="Clum A."/>
            <person name="Ohm R."/>
            <person name="Martin F."/>
            <person name="Silar P."/>
            <person name="Natvig D."/>
            <person name="Lalanne C."/>
            <person name="Gautier V."/>
            <person name="Ament-Velasquez S.L."/>
            <person name="Kruys A."/>
            <person name="Hutchinson M.I."/>
            <person name="Powell A.J."/>
            <person name="Barry K."/>
            <person name="Miller A.N."/>
            <person name="Grigoriev I.V."/>
            <person name="Debuchy R."/>
            <person name="Gladieux P."/>
            <person name="Thoren M.H."/>
            <person name="Johannesson H."/>
        </authorList>
    </citation>
    <scope>NUCLEOTIDE SEQUENCE</scope>
    <source>
        <strain evidence="7">CBS 123565</strain>
    </source>
</reference>
<feature type="signal peptide" evidence="5">
    <location>
        <begin position="1"/>
        <end position="20"/>
    </location>
</feature>
<dbReference type="Proteomes" id="UP001304895">
    <property type="component" value="Unassembled WGS sequence"/>
</dbReference>
<proteinExistence type="inferred from homology"/>
<keyword evidence="3" id="KW-0274">FAD</keyword>
<dbReference type="InterPro" id="IPR036318">
    <property type="entry name" value="FAD-bd_PCMH-like_sf"/>
</dbReference>
<protein>
    <submittedName>
        <fullName evidence="7">FAD-binding domain-containing protein</fullName>
    </submittedName>
</protein>
<dbReference type="InterPro" id="IPR016167">
    <property type="entry name" value="FAD-bd_PCMH_sub1"/>
</dbReference>
<organism evidence="7 8">
    <name type="scientific">Trichocladium antarcticum</name>
    <dbReference type="NCBI Taxonomy" id="1450529"/>
    <lineage>
        <taxon>Eukaryota</taxon>
        <taxon>Fungi</taxon>
        <taxon>Dikarya</taxon>
        <taxon>Ascomycota</taxon>
        <taxon>Pezizomycotina</taxon>
        <taxon>Sordariomycetes</taxon>
        <taxon>Sordariomycetidae</taxon>
        <taxon>Sordariales</taxon>
        <taxon>Chaetomiaceae</taxon>
        <taxon>Trichocladium</taxon>
    </lineage>
</organism>
<accession>A0AAN6ZBC5</accession>
<dbReference type="GO" id="GO:0016491">
    <property type="term" value="F:oxidoreductase activity"/>
    <property type="evidence" value="ECO:0007669"/>
    <property type="project" value="UniProtKB-KW"/>
</dbReference>
<evidence type="ECO:0000313" key="7">
    <source>
        <dbReference type="EMBL" id="KAK4131573.1"/>
    </source>
</evidence>
<dbReference type="Gene3D" id="3.30.465.10">
    <property type="match status" value="1"/>
</dbReference>
<dbReference type="EMBL" id="MU853423">
    <property type="protein sequence ID" value="KAK4131573.1"/>
    <property type="molecule type" value="Genomic_DNA"/>
</dbReference>
<dbReference type="InterPro" id="IPR050416">
    <property type="entry name" value="FAD-linked_Oxidoreductase"/>
</dbReference>
<evidence type="ECO:0000256" key="4">
    <source>
        <dbReference type="ARBA" id="ARBA00023002"/>
    </source>
</evidence>
<evidence type="ECO:0000259" key="6">
    <source>
        <dbReference type="PROSITE" id="PS51387"/>
    </source>
</evidence>
<keyword evidence="4" id="KW-0560">Oxidoreductase</keyword>
<gene>
    <name evidence="7" type="ORF">BT67DRAFT_387767</name>
</gene>